<dbReference type="NCBIfam" id="TIGR00608">
    <property type="entry name" value="radc"/>
    <property type="match status" value="1"/>
</dbReference>
<dbReference type="NCBIfam" id="NF000642">
    <property type="entry name" value="PRK00024.1"/>
    <property type="match status" value="1"/>
</dbReference>
<dbReference type="PROSITE" id="PS50249">
    <property type="entry name" value="MPN"/>
    <property type="match status" value="1"/>
</dbReference>
<dbReference type="GO" id="GO:0008237">
    <property type="term" value="F:metallopeptidase activity"/>
    <property type="evidence" value="ECO:0007669"/>
    <property type="project" value="UniProtKB-KW"/>
</dbReference>
<dbReference type="RefSeq" id="WP_085009641.1">
    <property type="nucleotide sequence ID" value="NZ_NAAD01000004.1"/>
</dbReference>
<keyword evidence="4" id="KW-0862">Zinc</keyword>
<evidence type="ECO:0000313" key="9">
    <source>
        <dbReference type="Proteomes" id="UP000193136"/>
    </source>
</evidence>
<dbReference type="PANTHER" id="PTHR30471">
    <property type="entry name" value="DNA REPAIR PROTEIN RADC"/>
    <property type="match status" value="1"/>
</dbReference>
<comment type="caution">
    <text evidence="8">The sequence shown here is derived from an EMBL/GenBank/DDBJ whole genome shotgun (WGS) entry which is preliminary data.</text>
</comment>
<feature type="domain" description="MPN" evidence="7">
    <location>
        <begin position="105"/>
        <end position="226"/>
    </location>
</feature>
<dbReference type="InterPro" id="IPR025657">
    <property type="entry name" value="RadC_JAB"/>
</dbReference>
<evidence type="ECO:0000313" key="8">
    <source>
        <dbReference type="EMBL" id="ORJ62087.1"/>
    </source>
</evidence>
<evidence type="ECO:0000259" key="7">
    <source>
        <dbReference type="PROSITE" id="PS50249"/>
    </source>
</evidence>
<evidence type="ECO:0000256" key="6">
    <source>
        <dbReference type="RuleBase" id="RU003797"/>
    </source>
</evidence>
<dbReference type="Pfam" id="PF20582">
    <property type="entry name" value="UPF0758_N"/>
    <property type="match status" value="1"/>
</dbReference>
<evidence type="ECO:0000256" key="4">
    <source>
        <dbReference type="ARBA" id="ARBA00022833"/>
    </source>
</evidence>
<dbReference type="Pfam" id="PF04002">
    <property type="entry name" value="RadC"/>
    <property type="match status" value="1"/>
</dbReference>
<keyword evidence="5" id="KW-0482">Metalloprotease</keyword>
<evidence type="ECO:0000256" key="2">
    <source>
        <dbReference type="ARBA" id="ARBA00022723"/>
    </source>
</evidence>
<evidence type="ECO:0000256" key="5">
    <source>
        <dbReference type="ARBA" id="ARBA00023049"/>
    </source>
</evidence>
<dbReference type="PANTHER" id="PTHR30471:SF3">
    <property type="entry name" value="UPF0758 PROTEIN YEES-RELATED"/>
    <property type="match status" value="1"/>
</dbReference>
<dbReference type="Gene3D" id="1.10.150.20">
    <property type="entry name" value="5' to 3' exonuclease, C-terminal subdomain"/>
    <property type="match status" value="1"/>
</dbReference>
<evidence type="ECO:0000256" key="1">
    <source>
        <dbReference type="ARBA" id="ARBA00022670"/>
    </source>
</evidence>
<proteinExistence type="inferred from homology"/>
<comment type="similarity">
    <text evidence="6">Belongs to the UPF0758 family.</text>
</comment>
<dbReference type="EMBL" id="NAAD01000004">
    <property type="protein sequence ID" value="ORJ62087.1"/>
    <property type="molecule type" value="Genomic_DNA"/>
</dbReference>
<dbReference type="SUPFAM" id="SSF47781">
    <property type="entry name" value="RuvA domain 2-like"/>
    <property type="match status" value="1"/>
</dbReference>
<dbReference type="GO" id="GO:0006508">
    <property type="term" value="P:proteolysis"/>
    <property type="evidence" value="ECO:0007669"/>
    <property type="project" value="UniProtKB-KW"/>
</dbReference>
<dbReference type="PROSITE" id="PS01302">
    <property type="entry name" value="UPF0758"/>
    <property type="match status" value="1"/>
</dbReference>
<gene>
    <name evidence="8" type="ORF">B5V00_04870</name>
</gene>
<keyword evidence="1" id="KW-0645">Protease</keyword>
<dbReference type="Proteomes" id="UP000193136">
    <property type="component" value="Unassembled WGS sequence"/>
</dbReference>
<evidence type="ECO:0000256" key="3">
    <source>
        <dbReference type="ARBA" id="ARBA00022801"/>
    </source>
</evidence>
<organism evidence="8 9">
    <name type="scientific">Geothermobacter hydrogeniphilus</name>
    <dbReference type="NCBI Taxonomy" id="1969733"/>
    <lineage>
        <taxon>Bacteria</taxon>
        <taxon>Pseudomonadati</taxon>
        <taxon>Thermodesulfobacteriota</taxon>
        <taxon>Desulfuromonadia</taxon>
        <taxon>Desulfuromonadales</taxon>
        <taxon>Geothermobacteraceae</taxon>
        <taxon>Geothermobacter</taxon>
    </lineage>
</organism>
<keyword evidence="2" id="KW-0479">Metal-binding</keyword>
<dbReference type="InterPro" id="IPR020891">
    <property type="entry name" value="UPF0758_CS"/>
</dbReference>
<dbReference type="OrthoDB" id="9804482at2"/>
<protein>
    <recommendedName>
        <fullName evidence="7">MPN domain-containing protein</fullName>
    </recommendedName>
</protein>
<dbReference type="CDD" id="cd08071">
    <property type="entry name" value="MPN_DUF2466"/>
    <property type="match status" value="1"/>
</dbReference>
<dbReference type="Gene3D" id="3.40.140.10">
    <property type="entry name" value="Cytidine Deaminase, domain 2"/>
    <property type="match status" value="1"/>
</dbReference>
<dbReference type="STRING" id="1969733.B5V00_04870"/>
<sequence>MRSIKDWPEDERPREKLLQQGAERLSDAELLALVLRTGDAASGTSALDQARSLLSRFGSLRELAAAGSRELQQQKGIGPAKTAELLGVFELARRFAAAPLRPGERYSCSRDVYRHYHERLRDRKKEVFLTLLLDAKNRVIREVQISEGSLTASIVHPREVFAPVVRESAAAVLFIHNHPSGDPTPSREDIDLTTRLRQAGELMGVRVLDHIIIGNGDYISFADRGL</sequence>
<dbReference type="InterPro" id="IPR001405">
    <property type="entry name" value="UPF0758"/>
</dbReference>
<dbReference type="InterPro" id="IPR046778">
    <property type="entry name" value="UPF0758_N"/>
</dbReference>
<accession>A0A1X0YAE0</accession>
<dbReference type="InterPro" id="IPR037518">
    <property type="entry name" value="MPN"/>
</dbReference>
<keyword evidence="3" id="KW-0378">Hydrolase</keyword>
<name>A0A1X0YAE0_9BACT</name>
<dbReference type="InterPro" id="IPR010994">
    <property type="entry name" value="RuvA_2-like"/>
</dbReference>
<dbReference type="AlphaFoldDB" id="A0A1X0YAE0"/>
<reference evidence="8 9" key="1">
    <citation type="submission" date="2017-03" db="EMBL/GenBank/DDBJ databases">
        <title>Genome sequence of Geothermobacter sp. EPR-M, Deep-Sea Iron Reducer.</title>
        <authorList>
            <person name="Tully B."/>
            <person name="Savalia P."/>
            <person name="Abuyen K."/>
            <person name="Baughan C."/>
            <person name="Romero E."/>
            <person name="Ronkowski C."/>
            <person name="Torres B."/>
            <person name="Tremblay J."/>
            <person name="Trujillo A."/>
            <person name="Tyler M."/>
            <person name="Perez-Rodriguez I."/>
            <person name="Amend J."/>
        </authorList>
    </citation>
    <scope>NUCLEOTIDE SEQUENCE [LARGE SCALE GENOMIC DNA]</scope>
    <source>
        <strain evidence="8 9">EPR-M</strain>
    </source>
</reference>
<dbReference type="GO" id="GO:0046872">
    <property type="term" value="F:metal ion binding"/>
    <property type="evidence" value="ECO:0007669"/>
    <property type="project" value="UniProtKB-KW"/>
</dbReference>
<keyword evidence="9" id="KW-1185">Reference proteome</keyword>